<dbReference type="GO" id="GO:0016301">
    <property type="term" value="F:kinase activity"/>
    <property type="evidence" value="ECO:0007669"/>
    <property type="project" value="UniProtKB-KW"/>
</dbReference>
<dbReference type="InterPro" id="IPR005522">
    <property type="entry name" value="IPK"/>
</dbReference>
<evidence type="ECO:0008006" key="8">
    <source>
        <dbReference type="Google" id="ProtNLM"/>
    </source>
</evidence>
<evidence type="ECO:0000256" key="5">
    <source>
        <dbReference type="SAM" id="Phobius"/>
    </source>
</evidence>
<proteinExistence type="inferred from homology"/>
<dbReference type="Gene3D" id="3.30.470.160">
    <property type="entry name" value="Inositol polyphosphate kinase"/>
    <property type="match status" value="1"/>
</dbReference>
<feature type="compositionally biased region" description="Low complexity" evidence="4">
    <location>
        <begin position="175"/>
        <end position="185"/>
    </location>
</feature>
<evidence type="ECO:0000313" key="7">
    <source>
        <dbReference type="Proteomes" id="UP000023152"/>
    </source>
</evidence>
<comment type="caution">
    <text evidence="6">The sequence shown here is derived from an EMBL/GenBank/DDBJ whole genome shotgun (WGS) entry which is preliminary data.</text>
</comment>
<keyword evidence="5" id="KW-0472">Membrane</keyword>
<keyword evidence="5" id="KW-0812">Transmembrane</keyword>
<dbReference type="SUPFAM" id="SSF56104">
    <property type="entry name" value="SAICAR synthase-like"/>
    <property type="match status" value="1"/>
</dbReference>
<evidence type="ECO:0000256" key="4">
    <source>
        <dbReference type="SAM" id="MobiDB-lite"/>
    </source>
</evidence>
<dbReference type="Pfam" id="PF03770">
    <property type="entry name" value="IPK"/>
    <property type="match status" value="1"/>
</dbReference>
<name>X6NSG1_RETFI</name>
<protein>
    <recommendedName>
        <fullName evidence="8">Kinase</fullName>
    </recommendedName>
</protein>
<dbReference type="Proteomes" id="UP000023152">
    <property type="component" value="Unassembled WGS sequence"/>
</dbReference>
<accession>X6NSG1</accession>
<evidence type="ECO:0000256" key="1">
    <source>
        <dbReference type="ARBA" id="ARBA00007374"/>
    </source>
</evidence>
<feature type="transmembrane region" description="Helical" evidence="5">
    <location>
        <begin position="218"/>
        <end position="240"/>
    </location>
</feature>
<keyword evidence="2" id="KW-0808">Transferase</keyword>
<keyword evidence="3" id="KW-0418">Kinase</keyword>
<dbReference type="OrthoDB" id="2573163at2759"/>
<keyword evidence="7" id="KW-1185">Reference proteome</keyword>
<keyword evidence="5" id="KW-1133">Transmembrane helix</keyword>
<dbReference type="InterPro" id="IPR038286">
    <property type="entry name" value="IPK_sf"/>
</dbReference>
<comment type="similarity">
    <text evidence="1">Belongs to the inositol phosphokinase (IPK) family.</text>
</comment>
<feature type="compositionally biased region" description="Polar residues" evidence="4">
    <location>
        <begin position="191"/>
        <end position="203"/>
    </location>
</feature>
<organism evidence="6 7">
    <name type="scientific">Reticulomyxa filosa</name>
    <dbReference type="NCBI Taxonomy" id="46433"/>
    <lineage>
        <taxon>Eukaryota</taxon>
        <taxon>Sar</taxon>
        <taxon>Rhizaria</taxon>
        <taxon>Retaria</taxon>
        <taxon>Foraminifera</taxon>
        <taxon>Monothalamids</taxon>
        <taxon>Reticulomyxidae</taxon>
        <taxon>Reticulomyxa</taxon>
    </lineage>
</organism>
<feature type="region of interest" description="Disordered" evidence="4">
    <location>
        <begin position="99"/>
        <end position="119"/>
    </location>
</feature>
<evidence type="ECO:0000313" key="6">
    <source>
        <dbReference type="EMBL" id="ETO28916.1"/>
    </source>
</evidence>
<dbReference type="EMBL" id="ASPP01006387">
    <property type="protein sequence ID" value="ETO28916.1"/>
    <property type="molecule type" value="Genomic_DNA"/>
</dbReference>
<feature type="region of interest" description="Disordered" evidence="4">
    <location>
        <begin position="175"/>
        <end position="203"/>
    </location>
</feature>
<feature type="compositionally biased region" description="Acidic residues" evidence="4">
    <location>
        <begin position="101"/>
        <end position="114"/>
    </location>
</feature>
<reference evidence="6 7" key="1">
    <citation type="journal article" date="2013" name="Curr. Biol.">
        <title>The Genome of the Foraminiferan Reticulomyxa filosa.</title>
        <authorList>
            <person name="Glockner G."/>
            <person name="Hulsmann N."/>
            <person name="Schleicher M."/>
            <person name="Noegel A.A."/>
            <person name="Eichinger L."/>
            <person name="Gallinger C."/>
            <person name="Pawlowski J."/>
            <person name="Sierra R."/>
            <person name="Euteneuer U."/>
            <person name="Pillet L."/>
            <person name="Moustafa A."/>
            <person name="Platzer M."/>
            <person name="Groth M."/>
            <person name="Szafranski K."/>
            <person name="Schliwa M."/>
        </authorList>
    </citation>
    <scope>NUCLEOTIDE SEQUENCE [LARGE SCALE GENOMIC DNA]</scope>
</reference>
<evidence type="ECO:0000256" key="2">
    <source>
        <dbReference type="ARBA" id="ARBA00022679"/>
    </source>
</evidence>
<feature type="non-terminal residue" evidence="6">
    <location>
        <position position="1"/>
    </location>
</feature>
<gene>
    <name evidence="6" type="ORF">RFI_08207</name>
</gene>
<dbReference type="GO" id="GO:0032958">
    <property type="term" value="P:inositol phosphate biosynthetic process"/>
    <property type="evidence" value="ECO:0007669"/>
    <property type="project" value="InterPro"/>
</dbReference>
<sequence>TIPPLCDQEKVFCGRWKSRGNLLRGFLVSALVACKFRSHFTPFFFPVPKRYFFLHLKKKYWNSVTGHFEPVNKYIGKKISCNEFVDYLIRFFSVIKTPEKEGDDDDNNDNEGEGGSDSKPKTCIRTRLVECMFQKINELRQVMSLPCSYRFLSSSLLLAYEGLCSDNGCSSDPSSSSLSLPSLSKSKGDDNSTILQSPTVSTSSACDRNASTVSNICFGSFLFICIFINSILTAATKYACVFL</sequence>
<evidence type="ECO:0000256" key="3">
    <source>
        <dbReference type="ARBA" id="ARBA00022777"/>
    </source>
</evidence>
<dbReference type="AlphaFoldDB" id="X6NSG1"/>